<accession>A0A2Z4LVV7</accession>
<dbReference type="EMBL" id="CP030104">
    <property type="protein sequence ID" value="AWX45644.1"/>
    <property type="molecule type" value="Genomic_DNA"/>
</dbReference>
<feature type="chain" id="PRO_5016278163" description="Outer membrane insertion C-signal" evidence="1">
    <location>
        <begin position="21"/>
        <end position="156"/>
    </location>
</feature>
<dbReference type="Proteomes" id="UP000248536">
    <property type="component" value="Chromosome"/>
</dbReference>
<evidence type="ECO:0000313" key="3">
    <source>
        <dbReference type="Proteomes" id="UP000248536"/>
    </source>
</evidence>
<evidence type="ECO:0000256" key="1">
    <source>
        <dbReference type="SAM" id="SignalP"/>
    </source>
</evidence>
<dbReference type="KEGG" id="spon:HME9304_02671"/>
<protein>
    <recommendedName>
        <fullName evidence="4">Outer membrane insertion C-signal</fullName>
    </recommendedName>
</protein>
<evidence type="ECO:0008006" key="4">
    <source>
        <dbReference type="Google" id="ProtNLM"/>
    </source>
</evidence>
<dbReference type="AlphaFoldDB" id="A0A2Z4LVV7"/>
<gene>
    <name evidence="2" type="ORF">HME9304_02671</name>
</gene>
<keyword evidence="3" id="KW-1185">Reference proteome</keyword>
<sequence length="156" mass="17027">MKNRFLLLITLVASAFSLQAQTSYTAAVGLGLDLGDGFTFVGPSGKYFFADNHAGQFDLGFEDRVTALTFLYSYHGQFSGVDGLQWFAGIGPSIWLIDDADTGFLLRPHTGLDFKIPDVPLAFSASWRPGIGLSDNFDGDRFEAGIFALGFRYAFD</sequence>
<evidence type="ECO:0000313" key="2">
    <source>
        <dbReference type="EMBL" id="AWX45644.1"/>
    </source>
</evidence>
<reference evidence="2 3" key="1">
    <citation type="submission" date="2018-06" db="EMBL/GenBank/DDBJ databases">
        <title>Spongiibacterium sp. HME9304 Genome sequencing and assembly.</title>
        <authorList>
            <person name="Kang H."/>
            <person name="Kim H."/>
            <person name="Joh K."/>
        </authorList>
    </citation>
    <scope>NUCLEOTIDE SEQUENCE [LARGE SCALE GENOMIC DNA]</scope>
    <source>
        <strain evidence="2 3">HME9304</strain>
    </source>
</reference>
<proteinExistence type="predicted"/>
<keyword evidence="1" id="KW-0732">Signal</keyword>
<feature type="signal peptide" evidence="1">
    <location>
        <begin position="1"/>
        <end position="20"/>
    </location>
</feature>
<name>A0A2Z4LVV7_9FLAO</name>
<organism evidence="2 3">
    <name type="scientific">Flagellimonas maritima</name>
    <dbReference type="NCBI Taxonomy" id="1383885"/>
    <lineage>
        <taxon>Bacteria</taxon>
        <taxon>Pseudomonadati</taxon>
        <taxon>Bacteroidota</taxon>
        <taxon>Flavobacteriia</taxon>
        <taxon>Flavobacteriales</taxon>
        <taxon>Flavobacteriaceae</taxon>
        <taxon>Flagellimonas</taxon>
    </lineage>
</organism>